<dbReference type="PRINTS" id="PR00332">
    <property type="entry name" value="HISTRIAD"/>
</dbReference>
<gene>
    <name evidence="5" type="ORF">ABI_42000</name>
</gene>
<feature type="short sequence motif" description="Histidine triad motif" evidence="2 3">
    <location>
        <begin position="113"/>
        <end position="117"/>
    </location>
</feature>
<dbReference type="STRING" id="715226.ABI_42000"/>
<dbReference type="CDD" id="cd01277">
    <property type="entry name" value="HINT_subgroup"/>
    <property type="match status" value="1"/>
</dbReference>
<dbReference type="Proteomes" id="UP000006512">
    <property type="component" value="Unassembled WGS sequence"/>
</dbReference>
<dbReference type="InterPro" id="IPR036265">
    <property type="entry name" value="HIT-like_sf"/>
</dbReference>
<evidence type="ECO:0000259" key="4">
    <source>
        <dbReference type="PROSITE" id="PS51084"/>
    </source>
</evidence>
<dbReference type="InterPro" id="IPR011146">
    <property type="entry name" value="HIT-like"/>
</dbReference>
<dbReference type="EMBL" id="GL883080">
    <property type="protein sequence ID" value="EGF89777.1"/>
    <property type="molecule type" value="Genomic_DNA"/>
</dbReference>
<dbReference type="PANTHER" id="PTHR46648">
    <property type="entry name" value="HIT FAMILY PROTEIN 1"/>
    <property type="match status" value="1"/>
</dbReference>
<name>F4QSQ7_9CAUL</name>
<evidence type="ECO:0000256" key="3">
    <source>
        <dbReference type="PROSITE-ProRule" id="PRU00464"/>
    </source>
</evidence>
<evidence type="ECO:0000256" key="1">
    <source>
        <dbReference type="PIRSR" id="PIRSR601310-1"/>
    </source>
</evidence>
<sequence length="152" mass="16572">MKKQSGLEIMTLNCTYAPDNIFAKILSGAIPSVKVYEDDRVLSLMDAFPQADGHTLVIPKAQACNLFDVSSDDLQNLIHHTQRIAAAVRNALNPDGIRIAQFNGESAGQTVFHLHFHIIPVYNGHHVRSHAAGHMADPGDLRAAADKIKAKL</sequence>
<dbReference type="HOGENOM" id="CLU_056776_3_3_5"/>
<feature type="active site" description="Tele-AMP-histidine intermediate" evidence="1">
    <location>
        <position position="115"/>
    </location>
</feature>
<protein>
    <submittedName>
        <fullName evidence="5">Protein hit</fullName>
    </submittedName>
</protein>
<dbReference type="InterPro" id="IPR039384">
    <property type="entry name" value="HINT"/>
</dbReference>
<accession>F4QSQ7</accession>
<dbReference type="AlphaFoldDB" id="F4QSQ7"/>
<dbReference type="GO" id="GO:0009117">
    <property type="term" value="P:nucleotide metabolic process"/>
    <property type="evidence" value="ECO:0007669"/>
    <property type="project" value="TreeGrafter"/>
</dbReference>
<dbReference type="InterPro" id="IPR001310">
    <property type="entry name" value="Histidine_triad_HIT"/>
</dbReference>
<evidence type="ECO:0000256" key="2">
    <source>
        <dbReference type="PIRSR" id="PIRSR601310-3"/>
    </source>
</evidence>
<dbReference type="PROSITE" id="PS51084">
    <property type="entry name" value="HIT_2"/>
    <property type="match status" value="1"/>
</dbReference>
<feature type="domain" description="HIT" evidence="4">
    <location>
        <begin position="21"/>
        <end position="128"/>
    </location>
</feature>
<evidence type="ECO:0000313" key="5">
    <source>
        <dbReference type="EMBL" id="EGF89777.1"/>
    </source>
</evidence>
<evidence type="ECO:0000313" key="6">
    <source>
        <dbReference type="Proteomes" id="UP000006512"/>
    </source>
</evidence>
<dbReference type="SUPFAM" id="SSF54197">
    <property type="entry name" value="HIT-like"/>
    <property type="match status" value="1"/>
</dbReference>
<proteinExistence type="predicted"/>
<dbReference type="GO" id="GO:0003824">
    <property type="term" value="F:catalytic activity"/>
    <property type="evidence" value="ECO:0007669"/>
    <property type="project" value="InterPro"/>
</dbReference>
<organism evidence="5 6">
    <name type="scientific">Asticcacaulis biprosthecium C19</name>
    <dbReference type="NCBI Taxonomy" id="715226"/>
    <lineage>
        <taxon>Bacteria</taxon>
        <taxon>Pseudomonadati</taxon>
        <taxon>Pseudomonadota</taxon>
        <taxon>Alphaproteobacteria</taxon>
        <taxon>Caulobacterales</taxon>
        <taxon>Caulobacteraceae</taxon>
        <taxon>Asticcacaulis</taxon>
    </lineage>
</organism>
<keyword evidence="6" id="KW-1185">Reference proteome</keyword>
<dbReference type="PANTHER" id="PTHR46648:SF1">
    <property type="entry name" value="ADENOSINE 5'-MONOPHOSPHORAMIDASE HNT1"/>
    <property type="match status" value="1"/>
</dbReference>
<dbReference type="Pfam" id="PF01230">
    <property type="entry name" value="HIT"/>
    <property type="match status" value="1"/>
</dbReference>
<dbReference type="Gene3D" id="3.30.428.10">
    <property type="entry name" value="HIT-like"/>
    <property type="match status" value="1"/>
</dbReference>
<dbReference type="eggNOG" id="COG0537">
    <property type="taxonomic scope" value="Bacteria"/>
</dbReference>
<reference evidence="6" key="1">
    <citation type="submission" date="2011-03" db="EMBL/GenBank/DDBJ databases">
        <title>Draft genome sequence of Brevundimonas diminuta.</title>
        <authorList>
            <person name="Brown P.J.B."/>
            <person name="Buechlein A."/>
            <person name="Hemmerich C."/>
            <person name="Brun Y.V."/>
        </authorList>
    </citation>
    <scope>NUCLEOTIDE SEQUENCE [LARGE SCALE GENOMIC DNA]</scope>
    <source>
        <strain evidence="6">C19</strain>
    </source>
</reference>